<dbReference type="Proteomes" id="UP000679690">
    <property type="component" value="Unassembled WGS sequence"/>
</dbReference>
<evidence type="ECO:0000313" key="4">
    <source>
        <dbReference type="EMBL" id="MBO3744116.1"/>
    </source>
</evidence>
<reference evidence="4 5" key="1">
    <citation type="submission" date="2021-03" db="EMBL/GenBank/DDBJ databases">
        <title>Actinoplanes flavus sp. nov., a novel actinomycete isolated from Coconut Palm rhizosphere soil.</title>
        <authorList>
            <person name="Luo X."/>
        </authorList>
    </citation>
    <scope>NUCLEOTIDE SEQUENCE [LARGE SCALE GENOMIC DNA]</scope>
    <source>
        <strain evidence="4 5">NEAU-H7</strain>
    </source>
</reference>
<proteinExistence type="predicted"/>
<feature type="chain" id="PRO_5045953159" description="Hemolysin-type calcium-binding repeat-containing protein" evidence="3">
    <location>
        <begin position="32"/>
        <end position="367"/>
    </location>
</feature>
<evidence type="ECO:0000256" key="3">
    <source>
        <dbReference type="SAM" id="SignalP"/>
    </source>
</evidence>
<evidence type="ECO:0000256" key="1">
    <source>
        <dbReference type="ARBA" id="ARBA00004613"/>
    </source>
</evidence>
<dbReference type="PANTHER" id="PTHR38340:SF1">
    <property type="entry name" value="S-LAYER PROTEIN"/>
    <property type="match status" value="1"/>
</dbReference>
<dbReference type="InterPro" id="IPR011049">
    <property type="entry name" value="Serralysin-like_metalloprot_C"/>
</dbReference>
<dbReference type="SUPFAM" id="SSF51120">
    <property type="entry name" value="beta-Roll"/>
    <property type="match status" value="1"/>
</dbReference>
<name>A0ABS3UZW0_9ACTN</name>
<comment type="caution">
    <text evidence="4">The sequence shown here is derived from an EMBL/GenBank/DDBJ whole genome shotgun (WGS) entry which is preliminary data.</text>
</comment>
<dbReference type="PANTHER" id="PTHR38340">
    <property type="entry name" value="S-LAYER PROTEIN"/>
    <property type="match status" value="1"/>
</dbReference>
<feature type="signal peptide" evidence="3">
    <location>
        <begin position="1"/>
        <end position="31"/>
    </location>
</feature>
<organism evidence="4 5">
    <name type="scientific">Actinoplanes flavus</name>
    <dbReference type="NCBI Taxonomy" id="2820290"/>
    <lineage>
        <taxon>Bacteria</taxon>
        <taxon>Bacillati</taxon>
        <taxon>Actinomycetota</taxon>
        <taxon>Actinomycetes</taxon>
        <taxon>Micromonosporales</taxon>
        <taxon>Micromonosporaceae</taxon>
        <taxon>Actinoplanes</taxon>
    </lineage>
</organism>
<keyword evidence="2" id="KW-0964">Secreted</keyword>
<dbReference type="InterPro" id="IPR018511">
    <property type="entry name" value="Hemolysin-typ_Ca-bd_CS"/>
</dbReference>
<dbReference type="Pfam" id="PF00353">
    <property type="entry name" value="HemolysinCabind"/>
    <property type="match status" value="4"/>
</dbReference>
<keyword evidence="3" id="KW-0732">Signal</keyword>
<gene>
    <name evidence="4" type="ORF">J5X75_42140</name>
</gene>
<protein>
    <recommendedName>
        <fullName evidence="6">Hemolysin-type calcium-binding repeat-containing protein</fullName>
    </recommendedName>
</protein>
<dbReference type="InterPro" id="IPR001343">
    <property type="entry name" value="Hemolysn_Ca-bd"/>
</dbReference>
<evidence type="ECO:0000256" key="2">
    <source>
        <dbReference type="ARBA" id="ARBA00022525"/>
    </source>
</evidence>
<dbReference type="InterPro" id="IPR050557">
    <property type="entry name" value="RTX_toxin/Mannuronan_C5-epim"/>
</dbReference>
<comment type="subcellular location">
    <subcellularLocation>
        <location evidence="1">Secreted</location>
    </subcellularLocation>
</comment>
<dbReference type="Gene3D" id="2.150.10.10">
    <property type="entry name" value="Serralysin-like metalloprotease, C-terminal"/>
    <property type="match status" value="2"/>
</dbReference>
<dbReference type="PROSITE" id="PS00330">
    <property type="entry name" value="HEMOLYSIN_CALCIUM"/>
    <property type="match status" value="1"/>
</dbReference>
<dbReference type="RefSeq" id="WP_208473350.1">
    <property type="nucleotide sequence ID" value="NZ_JAGFNS010000053.1"/>
</dbReference>
<dbReference type="PRINTS" id="PR00313">
    <property type="entry name" value="CABNDNGRPT"/>
</dbReference>
<evidence type="ECO:0000313" key="5">
    <source>
        <dbReference type="Proteomes" id="UP000679690"/>
    </source>
</evidence>
<sequence>MSLINRKTLATVGATAIAIATTALFATPAQAASAGLAKVVGTKTVQFQALLGKSNSVKLSISGRTVTITDKVAIKAGKGCKSVNSKKVRCTTKAKTAKLSVALGDKNDYVRNYTNVYLLVDAGSGNDTVIGGNASEELQGDSGNDRIYGNGGNDKLIAEGGNDYVSAGAGNDQIWGGTGADALHGGAGMDKFSGGTGNDTLTGGTQVDVLSGDDGNDYIYGGAGEYTSGGLIYGDTVYGGNGNDTIHGEADTDIIDGGNGNDRITAGADFDVVEGKAGNDLIWGNEGDDILAGESYDQVTGAPIGSATAADAIDGGPNATDGDLCLVTGSSTIRNCEYSAGDLGASSLSVAGGPDFASRLATVRPAK</sequence>
<keyword evidence="5" id="KW-1185">Reference proteome</keyword>
<dbReference type="EMBL" id="JAGFNS010000053">
    <property type="protein sequence ID" value="MBO3744116.1"/>
    <property type="molecule type" value="Genomic_DNA"/>
</dbReference>
<accession>A0ABS3UZW0</accession>
<evidence type="ECO:0008006" key="6">
    <source>
        <dbReference type="Google" id="ProtNLM"/>
    </source>
</evidence>